<comment type="similarity">
    <text evidence="1">Belongs to the CDC123 family.</text>
</comment>
<dbReference type="PANTHER" id="PTHR15323">
    <property type="entry name" value="D123 PROTEIN"/>
    <property type="match status" value="1"/>
</dbReference>
<dbReference type="EMBL" id="OZ022410">
    <property type="protein sequence ID" value="CAK9440975.1"/>
    <property type="molecule type" value="Genomic_DNA"/>
</dbReference>
<keyword evidence="4" id="KW-1185">Reference proteome</keyword>
<evidence type="ECO:0008006" key="5">
    <source>
        <dbReference type="Google" id="ProtNLM"/>
    </source>
</evidence>
<dbReference type="PANTHER" id="PTHR15323:SF6">
    <property type="entry name" value="CELL DIVISION CYCLE PROTEIN 123 HOMOLOG"/>
    <property type="match status" value="1"/>
</dbReference>
<accession>A0ABP0ZVU9</accession>
<proteinExistence type="inferred from homology"/>
<name>A0ABP0ZVU9_9ASCO</name>
<feature type="region of interest" description="Disordered" evidence="2">
    <location>
        <begin position="72"/>
        <end position="93"/>
    </location>
</feature>
<reference evidence="3 4" key="1">
    <citation type="submission" date="2024-03" db="EMBL/GenBank/DDBJ databases">
        <authorList>
            <person name="Brejova B."/>
        </authorList>
    </citation>
    <scope>NUCLEOTIDE SEQUENCE [LARGE SCALE GENOMIC DNA]</scope>
    <source>
        <strain evidence="3 4">CBS 14171</strain>
    </source>
</reference>
<dbReference type="GeneID" id="92210040"/>
<dbReference type="Proteomes" id="UP001497383">
    <property type="component" value="Chromosome 6"/>
</dbReference>
<evidence type="ECO:0000313" key="3">
    <source>
        <dbReference type="EMBL" id="CAK9440975.1"/>
    </source>
</evidence>
<dbReference type="Pfam" id="PF07065">
    <property type="entry name" value="D123"/>
    <property type="match status" value="1"/>
</dbReference>
<dbReference type="RefSeq" id="XP_066831782.1">
    <property type="nucleotide sequence ID" value="XM_066975110.1"/>
</dbReference>
<evidence type="ECO:0000256" key="1">
    <source>
        <dbReference type="ARBA" id="ARBA00011047"/>
    </source>
</evidence>
<sequence length="361" mass="40869">MAEVARFEEIALEAQEVLDCSFSKWAPLFRENVFPYRIISPLAEAFLKYLLSDGIELPSSKEAKVVLERNSDNEYSDWEEEEEEETKIEEVGGEKASGDACISALYEQVSRDIKDLGGSVIPKLNWSSPKDARWLMPGNIIRCTGVDDVLLLLKSSDHITDDLVDPFSEVQSGSSSSGSSSSVPSVEYELVLKQWQDINPALEFRVFVRDGKILGVTQRDLNHYDFLKDLHSQLKAKIDAFVTVEAIPRLDASLPELKKYTLDVYIPEPFEKVYIIDVNPFSRKSDSYLFTWNELLTKNVTKDYEMRLINETNMGAFAKTQFSESKVPIDVVGASHDTETLIELAREWRKLQTNGSLGEDD</sequence>
<evidence type="ECO:0000313" key="4">
    <source>
        <dbReference type="Proteomes" id="UP001497383"/>
    </source>
</evidence>
<gene>
    <name evidence="3" type="ORF">LODBEIA_P48440</name>
</gene>
<evidence type="ECO:0000256" key="2">
    <source>
        <dbReference type="SAM" id="MobiDB-lite"/>
    </source>
</evidence>
<organism evidence="3 4">
    <name type="scientific">Lodderomyces beijingensis</name>
    <dbReference type="NCBI Taxonomy" id="1775926"/>
    <lineage>
        <taxon>Eukaryota</taxon>
        <taxon>Fungi</taxon>
        <taxon>Dikarya</taxon>
        <taxon>Ascomycota</taxon>
        <taxon>Saccharomycotina</taxon>
        <taxon>Pichiomycetes</taxon>
        <taxon>Debaryomycetaceae</taxon>
        <taxon>Candida/Lodderomyces clade</taxon>
        <taxon>Lodderomyces</taxon>
    </lineage>
</organism>
<feature type="compositionally biased region" description="Acidic residues" evidence="2">
    <location>
        <begin position="74"/>
        <end position="87"/>
    </location>
</feature>
<protein>
    <recommendedName>
        <fullName evidence="5">Cell division cycle protein 123</fullName>
    </recommendedName>
</protein>
<dbReference type="InterPro" id="IPR009772">
    <property type="entry name" value="CDC123"/>
</dbReference>